<dbReference type="InterPro" id="IPR011009">
    <property type="entry name" value="Kinase-like_dom_sf"/>
</dbReference>
<dbReference type="PANTHER" id="PTHR21310">
    <property type="entry name" value="AMINOGLYCOSIDE PHOSPHOTRANSFERASE-RELATED-RELATED"/>
    <property type="match status" value="1"/>
</dbReference>
<sequence length="490" mass="57646">QIIRTAYELRNEEISKIIVSPVFRAQETAQILHHYFPQALIKTEEWLSELHHGVFEGFYWWEVIHKIPPEWRKQREEYATAYPGGGESMQMMFERVSNGLKVLISQLEPDAKVMLISHQAPITALRYMMQHGGPEKLTTEKKQKAFYQFLHDIKLPNGGIAQATYSGTVFQSLTETKDFDPVSERKRTIEFYAKGVFDEDTIQAEKKNTVSKHAVYHIKNGGNHLLKVLHEENTKSIKRHVSAYQYLSDHGRLVPRVIFHDSTRGFYKNDILIQDYIEGTEQNVCLEEHPKRANKLMKSIFSELNKIHQMSTSEVKEFWVPPNDTPFQNWKPFMLSNINLTLHLMKDITLDRKMENFIKSSLSFLKDYIRKGNYKVVPIHGDLAPGNIIISHKKEDCILLRIIDFERTRMGDRLWDLAYYWGWLERSNKKVAEAWRLLLAKKLSADELKVLGWYRILFHAWTVRDMFEYEEDKIRQERGESSKNILMHQS</sequence>
<reference evidence="3" key="1">
    <citation type="submission" date="2017-09" db="EMBL/GenBank/DDBJ databases">
        <title>Depth-based differentiation of microbial function through sediment-hosted aquifers and enrichment of novel symbionts in the deep terrestrial subsurface.</title>
        <authorList>
            <person name="Probst A.J."/>
            <person name="Ladd B."/>
            <person name="Jarett J.K."/>
            <person name="Geller-Mcgrath D.E."/>
            <person name="Sieber C.M.K."/>
            <person name="Emerson J.B."/>
            <person name="Anantharaman K."/>
            <person name="Thomas B.C."/>
            <person name="Malmstrom R."/>
            <person name="Stieglmeier M."/>
            <person name="Klingl A."/>
            <person name="Woyke T."/>
            <person name="Ryan C.M."/>
            <person name="Banfield J.F."/>
        </authorList>
    </citation>
    <scope>NUCLEOTIDE SEQUENCE [LARGE SCALE GENOMIC DNA]</scope>
</reference>
<evidence type="ECO:0000313" key="2">
    <source>
        <dbReference type="EMBL" id="PJC31707.1"/>
    </source>
</evidence>
<evidence type="ECO:0000259" key="1">
    <source>
        <dbReference type="Pfam" id="PF01636"/>
    </source>
</evidence>
<dbReference type="Gene3D" id="3.90.1200.10">
    <property type="match status" value="1"/>
</dbReference>
<feature type="domain" description="Aminoglycoside phosphotransferase" evidence="1">
    <location>
        <begin position="219"/>
        <end position="425"/>
    </location>
</feature>
<dbReference type="SUPFAM" id="SSF53254">
    <property type="entry name" value="Phosphoglycerate mutase-like"/>
    <property type="match status" value="1"/>
</dbReference>
<proteinExistence type="predicted"/>
<dbReference type="InterPro" id="IPR029033">
    <property type="entry name" value="His_PPase_superfam"/>
</dbReference>
<dbReference type="InterPro" id="IPR051678">
    <property type="entry name" value="AGP_Transferase"/>
</dbReference>
<dbReference type="Gene3D" id="3.40.50.1240">
    <property type="entry name" value="Phosphoglycerate mutase-like"/>
    <property type="match status" value="1"/>
</dbReference>
<dbReference type="InterPro" id="IPR013078">
    <property type="entry name" value="His_Pase_superF_clade-1"/>
</dbReference>
<feature type="non-terminal residue" evidence="2">
    <location>
        <position position="1"/>
    </location>
</feature>
<protein>
    <recommendedName>
        <fullName evidence="1">Aminoglycoside phosphotransferase domain-containing protein</fullName>
    </recommendedName>
</protein>
<dbReference type="InterPro" id="IPR002575">
    <property type="entry name" value="Aminoglycoside_PTrfase"/>
</dbReference>
<dbReference type="EMBL" id="PFSC01000106">
    <property type="protein sequence ID" value="PJC31707.1"/>
    <property type="molecule type" value="Genomic_DNA"/>
</dbReference>
<dbReference type="Proteomes" id="UP000231383">
    <property type="component" value="Unassembled WGS sequence"/>
</dbReference>
<name>A0A2M8EYP4_9BACT</name>
<evidence type="ECO:0000313" key="3">
    <source>
        <dbReference type="Proteomes" id="UP000231383"/>
    </source>
</evidence>
<gene>
    <name evidence="2" type="ORF">CO051_03945</name>
</gene>
<dbReference type="AlphaFoldDB" id="A0A2M8EYP4"/>
<accession>A0A2M8EYP4</accession>
<comment type="caution">
    <text evidence="2">The sequence shown here is derived from an EMBL/GenBank/DDBJ whole genome shotgun (WGS) entry which is preliminary data.</text>
</comment>
<dbReference type="SUPFAM" id="SSF56112">
    <property type="entry name" value="Protein kinase-like (PK-like)"/>
    <property type="match status" value="1"/>
</dbReference>
<dbReference type="Pfam" id="PF01636">
    <property type="entry name" value="APH"/>
    <property type="match status" value="1"/>
</dbReference>
<organism evidence="2 3">
    <name type="scientific">Candidatus Roizmanbacteria bacterium CG_4_9_14_0_2_um_filter_39_13</name>
    <dbReference type="NCBI Taxonomy" id="1974839"/>
    <lineage>
        <taxon>Bacteria</taxon>
        <taxon>Candidatus Roizmaniibacteriota</taxon>
    </lineage>
</organism>
<dbReference type="Pfam" id="PF00300">
    <property type="entry name" value="His_Phos_1"/>
    <property type="match status" value="1"/>
</dbReference>